<name>A0A7H0H4Z1_9ACTN</name>
<reference evidence="2 3" key="1">
    <citation type="submission" date="2020-08" db="EMBL/GenBank/DDBJ databases">
        <title>Genome sequence of Tessaracoccus defluvii JCM 17540T.</title>
        <authorList>
            <person name="Hyun D.-W."/>
            <person name="Bae J.-W."/>
        </authorList>
    </citation>
    <scope>NUCLEOTIDE SEQUENCE [LARGE SCALE GENOMIC DNA]</scope>
    <source>
        <strain evidence="2 3">JCM 17540</strain>
    </source>
</reference>
<accession>A0A7H0H4Z1</accession>
<feature type="compositionally biased region" description="Gly residues" evidence="1">
    <location>
        <begin position="162"/>
        <end position="180"/>
    </location>
</feature>
<feature type="compositionally biased region" description="Low complexity" evidence="1">
    <location>
        <begin position="110"/>
        <end position="120"/>
    </location>
</feature>
<feature type="region of interest" description="Disordered" evidence="1">
    <location>
        <begin position="38"/>
        <end position="90"/>
    </location>
</feature>
<feature type="region of interest" description="Disordered" evidence="1">
    <location>
        <begin position="224"/>
        <end position="272"/>
    </location>
</feature>
<feature type="region of interest" description="Disordered" evidence="1">
    <location>
        <begin position="110"/>
        <end position="194"/>
    </location>
</feature>
<keyword evidence="3" id="KW-1185">Reference proteome</keyword>
<dbReference type="KEGG" id="tdf:H9L22_15785"/>
<dbReference type="Proteomes" id="UP000516117">
    <property type="component" value="Chromosome"/>
</dbReference>
<evidence type="ECO:0000313" key="2">
    <source>
        <dbReference type="EMBL" id="QNP55607.1"/>
    </source>
</evidence>
<feature type="compositionally biased region" description="Gly residues" evidence="1">
    <location>
        <begin position="124"/>
        <end position="140"/>
    </location>
</feature>
<dbReference type="RefSeq" id="WP_187720736.1">
    <property type="nucleotide sequence ID" value="NZ_CP060789.1"/>
</dbReference>
<evidence type="ECO:0000313" key="3">
    <source>
        <dbReference type="Proteomes" id="UP000516117"/>
    </source>
</evidence>
<feature type="compositionally biased region" description="Gly residues" evidence="1">
    <location>
        <begin position="65"/>
        <end position="83"/>
    </location>
</feature>
<gene>
    <name evidence="2" type="ORF">H9L22_15785</name>
</gene>
<dbReference type="EMBL" id="CP060789">
    <property type="protein sequence ID" value="QNP55607.1"/>
    <property type="molecule type" value="Genomic_DNA"/>
</dbReference>
<feature type="region of interest" description="Disordered" evidence="1">
    <location>
        <begin position="564"/>
        <end position="603"/>
    </location>
</feature>
<dbReference type="AlphaFoldDB" id="A0A7H0H4Z1"/>
<evidence type="ECO:0000256" key="1">
    <source>
        <dbReference type="SAM" id="MobiDB-lite"/>
    </source>
</evidence>
<organism evidence="2 3">
    <name type="scientific">Tessaracoccus defluvii</name>
    <dbReference type="NCBI Taxonomy" id="1285901"/>
    <lineage>
        <taxon>Bacteria</taxon>
        <taxon>Bacillati</taxon>
        <taxon>Actinomycetota</taxon>
        <taxon>Actinomycetes</taxon>
        <taxon>Propionibacteriales</taxon>
        <taxon>Propionibacteriaceae</taxon>
        <taxon>Tessaracoccus</taxon>
    </lineage>
</organism>
<feature type="compositionally biased region" description="Polar residues" evidence="1">
    <location>
        <begin position="247"/>
        <end position="262"/>
    </location>
</feature>
<sequence>MTTAEEAWDDLFRRAAQSRFAGVTAETDDLMGAADLREGSINPNSGSKAPGAGAGGPGMMPPMMGMGGGGGGGGAAAPSGGLGATTATAAPEPAPGVRVAAMQLLEAPTAASAGPGAAEAEPGDLGGMGGGSIGGGGGGSLPEPDLEGAAGSDSGPENQEGGPAGDGSGVTDPAGGGPAVPGGPTTPGDFSVDPDRLRRAADRWYALSDHVRVNGEMDVPDTYGLLKSAPVPGLGPRRRRGRRAPAQSSGPSVTRWRSSPTRTWPMRRPARPLRARRWRKGRREMAGNMRIGYVAARREQVGNAVAAVQSHAVAARRPVLLPTDVASRLVRHLRDSEYLLSVLRAQDEAEAARITAELGQFAPTVAVGLLGRRIADYGGGIVARAGRLWGKVDRLAHEIGQQAEAPSLLQDAAGRWYDGVGRLTEAMTELEELKALEGWSGEAAERYGLTSAVQRAATQELSGVTTAVGDSLEETALLNSALQDAAADVLGDLRLELKAIKRRIQATPERVRLQRAYPRTTAAVEALRQALPALRSVREGRPVEGRLDDLCQGVESTKVAPAVLSLGSWPSGPDKAGWSRETRTRWAAAASPPGTGDRRPPLE</sequence>
<protein>
    <submittedName>
        <fullName evidence="2">Uncharacterized protein</fullName>
    </submittedName>
</protein>
<proteinExistence type="predicted"/>